<organism evidence="1 2">
    <name type="scientific">Mordavella massiliensis</name>
    <dbReference type="NCBI Taxonomy" id="1871024"/>
    <lineage>
        <taxon>Bacteria</taxon>
        <taxon>Bacillati</taxon>
        <taxon>Bacillota</taxon>
        <taxon>Clostridia</taxon>
        <taxon>Eubacteriales</taxon>
        <taxon>Clostridiaceae</taxon>
        <taxon>Mordavella</taxon>
    </lineage>
</organism>
<dbReference type="PANTHER" id="PTHR30244:SF34">
    <property type="entry name" value="DTDP-4-AMINO-4,6-DIDEOXYGALACTOSE TRANSAMINASE"/>
    <property type="match status" value="1"/>
</dbReference>
<dbReference type="Proteomes" id="UP000713880">
    <property type="component" value="Unassembled WGS sequence"/>
</dbReference>
<evidence type="ECO:0000313" key="2">
    <source>
        <dbReference type="Proteomes" id="UP000713880"/>
    </source>
</evidence>
<gene>
    <name evidence="1" type="ORF">H6A13_07285</name>
</gene>
<dbReference type="InterPro" id="IPR015421">
    <property type="entry name" value="PyrdxlP-dep_Trfase_major"/>
</dbReference>
<dbReference type="GO" id="GO:0030170">
    <property type="term" value="F:pyridoxal phosphate binding"/>
    <property type="evidence" value="ECO:0007669"/>
    <property type="project" value="TreeGrafter"/>
</dbReference>
<accession>A0A938X3M3</accession>
<dbReference type="PANTHER" id="PTHR30244">
    <property type="entry name" value="TRANSAMINASE"/>
    <property type="match status" value="1"/>
</dbReference>
<comment type="caution">
    <text evidence="1">The sequence shown here is derived from an EMBL/GenBank/DDBJ whole genome shotgun (WGS) entry which is preliminary data.</text>
</comment>
<reference evidence="1" key="2">
    <citation type="journal article" date="2021" name="Sci. Rep.">
        <title>The distribution of antibiotic resistance genes in chicken gut microbiota commensals.</title>
        <authorList>
            <person name="Juricova H."/>
            <person name="Matiasovicova J."/>
            <person name="Kubasova T."/>
            <person name="Cejkova D."/>
            <person name="Rychlik I."/>
        </authorList>
    </citation>
    <scope>NUCLEOTIDE SEQUENCE</scope>
    <source>
        <strain evidence="1">An420c</strain>
    </source>
</reference>
<keyword evidence="1" id="KW-0808">Transferase</keyword>
<dbReference type="Pfam" id="PF01041">
    <property type="entry name" value="DegT_DnrJ_EryC1"/>
    <property type="match status" value="1"/>
</dbReference>
<proteinExistence type="predicted"/>
<keyword evidence="1" id="KW-0032">Aminotransferase</keyword>
<dbReference type="RefSeq" id="WP_204908953.1">
    <property type="nucleotide sequence ID" value="NZ_JACJLV010000020.1"/>
</dbReference>
<dbReference type="InterPro" id="IPR000653">
    <property type="entry name" value="DegT/StrS_aminotransferase"/>
</dbReference>
<dbReference type="AlphaFoldDB" id="A0A938X3M3"/>
<dbReference type="GO" id="GO:0000271">
    <property type="term" value="P:polysaccharide biosynthetic process"/>
    <property type="evidence" value="ECO:0007669"/>
    <property type="project" value="TreeGrafter"/>
</dbReference>
<dbReference type="GO" id="GO:0008483">
    <property type="term" value="F:transaminase activity"/>
    <property type="evidence" value="ECO:0007669"/>
    <property type="project" value="UniProtKB-KW"/>
</dbReference>
<protein>
    <submittedName>
        <fullName evidence="1">DegT/DnrJ/EryC1/StrS family aminotransferase</fullName>
    </submittedName>
</protein>
<keyword evidence="2" id="KW-1185">Reference proteome</keyword>
<sequence>MFKRKDFKPFDQKVWLASPTMHNGAEMKYVIEAYETNWMSTVGKNINEVEKIAAEKAGVKYAVALSCCTAALHLCVKFAGEKLYGKPPISQGALYKKYVFCSDMTFDATLNPVVYEGGIPIFIDTDPASWNMDPVALEKAFEMYPDVKLVVCAELYGFSGNIRQIKEICEKHGALLVEDAAEAMGATWEGQQCGSFGDYAAVSYNGNNVLETEVREMGL</sequence>
<dbReference type="SUPFAM" id="SSF53383">
    <property type="entry name" value="PLP-dependent transferases"/>
    <property type="match status" value="1"/>
</dbReference>
<name>A0A938X3M3_9CLOT</name>
<reference evidence="1" key="1">
    <citation type="submission" date="2020-08" db="EMBL/GenBank/DDBJ databases">
        <authorList>
            <person name="Cejkova D."/>
            <person name="Kubasova T."/>
            <person name="Jahodarova E."/>
            <person name="Rychlik I."/>
        </authorList>
    </citation>
    <scope>NUCLEOTIDE SEQUENCE</scope>
    <source>
        <strain evidence="1">An420c</strain>
    </source>
</reference>
<evidence type="ECO:0000313" key="1">
    <source>
        <dbReference type="EMBL" id="MBM6826904.1"/>
    </source>
</evidence>
<dbReference type="EMBL" id="JACJLV010000020">
    <property type="protein sequence ID" value="MBM6826904.1"/>
    <property type="molecule type" value="Genomic_DNA"/>
</dbReference>
<dbReference type="InterPro" id="IPR015424">
    <property type="entry name" value="PyrdxlP-dep_Trfase"/>
</dbReference>
<dbReference type="Gene3D" id="3.40.640.10">
    <property type="entry name" value="Type I PLP-dependent aspartate aminotransferase-like (Major domain)"/>
    <property type="match status" value="1"/>
</dbReference>